<dbReference type="AlphaFoldDB" id="A0A6F9DNW2"/>
<sequence>MRAVLQPFQDLAGVIRAWRNGSLVIEVVAENDEVSNRIKEVCLSGEILREINKRLEKYEEEYKEDVGRFDKLDIIKEETLAMSLDKWAKTKAQYQITIKKIIQKISEIGKGHPNMPPPHSPKSSLLGIGKPEDSQRPPKSVNQPQWYQQKDLNIKEDSPERQPTQPQGAVGPSYIQSTFRKLKVSTEVKSIDSGYGESSSCDTSPQTCIFRSGSNVTDSGKSSKDDEHAPSSSSPSLPKPPTDLYQKGDPGGTRRSNIEHQSWYHDVSREVAEEMVLKLSKDGSFLVRPGRGKDNPYTITGCDGKFSSYNLRIRKRDDRQYALGSRKPHERTFTSVSDLIEYYKTHPLTLANAEGSITLAGPL</sequence>
<feature type="domain" description="SH2" evidence="4">
    <location>
        <begin position="262"/>
        <end position="363"/>
    </location>
</feature>
<protein>
    <submittedName>
        <fullName evidence="5">Basic salivary proline-rich protein 2</fullName>
    </submittedName>
</protein>
<dbReference type="SUPFAM" id="SSF55550">
    <property type="entry name" value="SH2 domain"/>
    <property type="match status" value="1"/>
</dbReference>
<feature type="compositionally biased region" description="Polar residues" evidence="3">
    <location>
        <begin position="140"/>
        <end position="151"/>
    </location>
</feature>
<evidence type="ECO:0000256" key="3">
    <source>
        <dbReference type="SAM" id="MobiDB-lite"/>
    </source>
</evidence>
<keyword evidence="1 2" id="KW-0727">SH2 domain</keyword>
<dbReference type="InterPro" id="IPR000980">
    <property type="entry name" value="SH2"/>
</dbReference>
<feature type="region of interest" description="Disordered" evidence="3">
    <location>
        <begin position="212"/>
        <end position="260"/>
    </location>
</feature>
<dbReference type="EMBL" id="LR789265">
    <property type="protein sequence ID" value="CAB3265127.1"/>
    <property type="molecule type" value="mRNA"/>
</dbReference>
<evidence type="ECO:0000256" key="2">
    <source>
        <dbReference type="PROSITE-ProRule" id="PRU00191"/>
    </source>
</evidence>
<evidence type="ECO:0000313" key="5">
    <source>
        <dbReference type="EMBL" id="CAB3265127.1"/>
    </source>
</evidence>
<feature type="region of interest" description="Disordered" evidence="3">
    <location>
        <begin position="108"/>
        <end position="174"/>
    </location>
</feature>
<name>A0A6F9DNW2_9ASCI</name>
<dbReference type="PANTHER" id="PTHR14098:SF14">
    <property type="entry name" value="SH2 DOMAIN-CONTAINING PROTEIN"/>
    <property type="match status" value="1"/>
</dbReference>
<evidence type="ECO:0000259" key="4">
    <source>
        <dbReference type="PROSITE" id="PS50001"/>
    </source>
</evidence>
<dbReference type="PANTHER" id="PTHR14098">
    <property type="entry name" value="SH2 DOMAIN CONTAINING PROTEIN"/>
    <property type="match status" value="1"/>
</dbReference>
<evidence type="ECO:0000256" key="1">
    <source>
        <dbReference type="ARBA" id="ARBA00022999"/>
    </source>
</evidence>
<reference evidence="5" key="1">
    <citation type="submission" date="2020-04" db="EMBL/GenBank/DDBJ databases">
        <authorList>
            <person name="Neveu A P."/>
        </authorList>
    </citation>
    <scope>NUCLEOTIDE SEQUENCE</scope>
    <source>
        <tissue evidence="5">Whole embryo</tissue>
    </source>
</reference>
<accession>A0A6F9DNW2</accession>
<organism evidence="5">
    <name type="scientific">Phallusia mammillata</name>
    <dbReference type="NCBI Taxonomy" id="59560"/>
    <lineage>
        <taxon>Eukaryota</taxon>
        <taxon>Metazoa</taxon>
        <taxon>Chordata</taxon>
        <taxon>Tunicata</taxon>
        <taxon>Ascidiacea</taxon>
        <taxon>Phlebobranchia</taxon>
        <taxon>Ascidiidae</taxon>
        <taxon>Phallusia</taxon>
    </lineage>
</organism>
<dbReference type="InterPro" id="IPR051751">
    <property type="entry name" value="Immunoreceptor_sig_adapters"/>
</dbReference>
<proteinExistence type="evidence at transcript level"/>
<dbReference type="Gene3D" id="3.30.505.10">
    <property type="entry name" value="SH2 domain"/>
    <property type="match status" value="1"/>
</dbReference>
<dbReference type="GO" id="GO:0007169">
    <property type="term" value="P:cell surface receptor protein tyrosine kinase signaling pathway"/>
    <property type="evidence" value="ECO:0007669"/>
    <property type="project" value="TreeGrafter"/>
</dbReference>
<dbReference type="GO" id="GO:0005737">
    <property type="term" value="C:cytoplasm"/>
    <property type="evidence" value="ECO:0007669"/>
    <property type="project" value="UniProtKB-ARBA"/>
</dbReference>
<gene>
    <name evidence="5" type="primary">Prb2</name>
</gene>
<dbReference type="PROSITE" id="PS50001">
    <property type="entry name" value="SH2"/>
    <property type="match status" value="1"/>
</dbReference>
<dbReference type="SMART" id="SM00252">
    <property type="entry name" value="SH2"/>
    <property type="match status" value="1"/>
</dbReference>
<dbReference type="InterPro" id="IPR036860">
    <property type="entry name" value="SH2_dom_sf"/>
</dbReference>
<dbReference type="GO" id="GO:0035556">
    <property type="term" value="P:intracellular signal transduction"/>
    <property type="evidence" value="ECO:0007669"/>
    <property type="project" value="TreeGrafter"/>
</dbReference>
<dbReference type="Pfam" id="PF00017">
    <property type="entry name" value="SH2"/>
    <property type="match status" value="1"/>
</dbReference>